<accession>A0AAV9VLR4</accession>
<organism evidence="3 4">
    <name type="scientific">Orbilia blumenaviensis</name>
    <dbReference type="NCBI Taxonomy" id="1796055"/>
    <lineage>
        <taxon>Eukaryota</taxon>
        <taxon>Fungi</taxon>
        <taxon>Dikarya</taxon>
        <taxon>Ascomycota</taxon>
        <taxon>Pezizomycotina</taxon>
        <taxon>Orbiliomycetes</taxon>
        <taxon>Orbiliales</taxon>
        <taxon>Orbiliaceae</taxon>
        <taxon>Orbilia</taxon>
    </lineage>
</organism>
<sequence length="393" mass="43752">MRRPSHSPPWVLLLSLMFLNTDLWLLVPVKAAPLDSDNLRESSIASRKLAVTAPSTTKIRDYAATIFSQTSKKPAEPTRVSDKVFDESSARLIYNAAGDQESGEPGDLRRRLHKPGSVDTDIPGNNSKPTKTNKRYGDELGPQWFYESRLEVQCPGPLQVVGIDNSGVDRSFYPGSEFLEIPHSWYDRNIYPNEDAMFAELTRLIGCCRECDCLPDGTMRTGLFSPPQRCPGETEVAFCQLVMGCYCSTILAHPTPTSTSLTLADYQYAFNGIPRVILMDPRNAGYQWEHAPTSHRGSKAWGSADKLIYTDDLMHEYEGPPGNFKVPFGDPQEPFYLEGPGENSGLWRSLLEGPPLTGSKGRYFKRGDTSPANFGDIREVEATKTRPATSVEW</sequence>
<feature type="region of interest" description="Disordered" evidence="1">
    <location>
        <begin position="95"/>
        <end position="136"/>
    </location>
</feature>
<keyword evidence="2" id="KW-0732">Signal</keyword>
<keyword evidence="4" id="KW-1185">Reference proteome</keyword>
<reference evidence="3 4" key="1">
    <citation type="submission" date="2019-10" db="EMBL/GenBank/DDBJ databases">
        <authorList>
            <person name="Palmer J.M."/>
        </authorList>
    </citation>
    <scope>NUCLEOTIDE SEQUENCE [LARGE SCALE GENOMIC DNA]</scope>
    <source>
        <strain evidence="3 4">TWF730</strain>
    </source>
</reference>
<evidence type="ECO:0000313" key="4">
    <source>
        <dbReference type="Proteomes" id="UP001373714"/>
    </source>
</evidence>
<comment type="caution">
    <text evidence="3">The sequence shown here is derived from an EMBL/GenBank/DDBJ whole genome shotgun (WGS) entry which is preliminary data.</text>
</comment>
<feature type="signal peptide" evidence="2">
    <location>
        <begin position="1"/>
        <end position="31"/>
    </location>
</feature>
<evidence type="ECO:0000256" key="1">
    <source>
        <dbReference type="SAM" id="MobiDB-lite"/>
    </source>
</evidence>
<dbReference type="EMBL" id="JAVHNS010000002">
    <property type="protein sequence ID" value="KAK6362094.1"/>
    <property type="molecule type" value="Genomic_DNA"/>
</dbReference>
<feature type="chain" id="PRO_5043451911" evidence="2">
    <location>
        <begin position="32"/>
        <end position="393"/>
    </location>
</feature>
<evidence type="ECO:0000313" key="3">
    <source>
        <dbReference type="EMBL" id="KAK6362094.1"/>
    </source>
</evidence>
<protein>
    <submittedName>
        <fullName evidence="3">Uncharacterized protein</fullName>
    </submittedName>
</protein>
<dbReference type="Proteomes" id="UP001373714">
    <property type="component" value="Unassembled WGS sequence"/>
</dbReference>
<feature type="region of interest" description="Disordered" evidence="1">
    <location>
        <begin position="358"/>
        <end position="393"/>
    </location>
</feature>
<name>A0AAV9VLR4_9PEZI</name>
<gene>
    <name evidence="3" type="ORF">TWF730_005792</name>
</gene>
<dbReference type="AlphaFoldDB" id="A0AAV9VLR4"/>
<proteinExistence type="predicted"/>
<evidence type="ECO:0000256" key="2">
    <source>
        <dbReference type="SAM" id="SignalP"/>
    </source>
</evidence>